<proteinExistence type="predicted"/>
<name>A0ABS4HS46_9BACL</name>
<accession>A0ABS4HS46</accession>
<reference evidence="2 3" key="1">
    <citation type="submission" date="2021-03" db="EMBL/GenBank/DDBJ databases">
        <title>Genomic Encyclopedia of Type Strains, Phase IV (KMG-IV): sequencing the most valuable type-strain genomes for metagenomic binning, comparative biology and taxonomic classification.</title>
        <authorList>
            <person name="Goeker M."/>
        </authorList>
    </citation>
    <scope>NUCLEOTIDE SEQUENCE [LARGE SCALE GENOMIC DNA]</scope>
    <source>
        <strain evidence="2 3">DSM 24950</strain>
    </source>
</reference>
<evidence type="ECO:0000313" key="3">
    <source>
        <dbReference type="Proteomes" id="UP001519344"/>
    </source>
</evidence>
<sequence length="56" mass="6384">MSPRAMHKMMKPAKQKKPPRRALGTRSKRFSHGLNYCLKVVSNRLTVSPNSFVKVS</sequence>
<feature type="compositionally biased region" description="Basic residues" evidence="1">
    <location>
        <begin position="1"/>
        <end position="20"/>
    </location>
</feature>
<keyword evidence="3" id="KW-1185">Reference proteome</keyword>
<dbReference type="EMBL" id="JAGGKV010000001">
    <property type="protein sequence ID" value="MBP1961340.1"/>
    <property type="molecule type" value="Genomic_DNA"/>
</dbReference>
<organism evidence="2 3">
    <name type="scientific">Paenibacillus aceris</name>
    <dbReference type="NCBI Taxonomy" id="869555"/>
    <lineage>
        <taxon>Bacteria</taxon>
        <taxon>Bacillati</taxon>
        <taxon>Bacillota</taxon>
        <taxon>Bacilli</taxon>
        <taxon>Bacillales</taxon>
        <taxon>Paenibacillaceae</taxon>
        <taxon>Paenibacillus</taxon>
    </lineage>
</organism>
<evidence type="ECO:0000313" key="2">
    <source>
        <dbReference type="EMBL" id="MBP1961340.1"/>
    </source>
</evidence>
<comment type="caution">
    <text evidence="2">The sequence shown here is derived from an EMBL/GenBank/DDBJ whole genome shotgun (WGS) entry which is preliminary data.</text>
</comment>
<gene>
    <name evidence="2" type="ORF">J2Z65_000534</name>
</gene>
<evidence type="ECO:0000256" key="1">
    <source>
        <dbReference type="SAM" id="MobiDB-lite"/>
    </source>
</evidence>
<feature type="region of interest" description="Disordered" evidence="1">
    <location>
        <begin position="1"/>
        <end position="28"/>
    </location>
</feature>
<protein>
    <submittedName>
        <fullName evidence="2">Uncharacterized protein</fullName>
    </submittedName>
</protein>
<dbReference type="Proteomes" id="UP001519344">
    <property type="component" value="Unassembled WGS sequence"/>
</dbReference>